<accession>L7VU00</accession>
<dbReference type="EMBL" id="JX649909">
    <property type="protein sequence ID" value="AGC72672.1"/>
    <property type="molecule type" value="Genomic_DNA"/>
</dbReference>
<name>L7VU00_9BACT</name>
<sequence length="180" mass="19370">MSELPTPGNYDIDLSHTHAGFSVKHFGLSKVKGEFTDVAGAVVIADEPAESYVRATIATASFNSRDEGRDAHVRSADFLDVDNFPEITFVSTNVKPDGDDWLVSGDLTIKGVTRNVELATEFEGAITDPYGLKRIAFSASTEIDRTDFGLDFNAVLETGGMVVGKKVKIDLEVEAVVPQG</sequence>
<dbReference type="PANTHER" id="PTHR34406:SF1">
    <property type="entry name" value="PROTEIN YCEI"/>
    <property type="match status" value="1"/>
</dbReference>
<organism evidence="2">
    <name type="scientific">uncultured bacterium A1Q1_fos_2286</name>
    <dbReference type="NCBI Taxonomy" id="1256566"/>
    <lineage>
        <taxon>Bacteria</taxon>
        <taxon>environmental samples</taxon>
    </lineage>
</organism>
<dbReference type="InterPro" id="IPR036761">
    <property type="entry name" value="TTHA0802/YceI-like_sf"/>
</dbReference>
<evidence type="ECO:0000313" key="2">
    <source>
        <dbReference type="EMBL" id="AGC72672.1"/>
    </source>
</evidence>
<proteinExistence type="predicted"/>
<dbReference type="AlphaFoldDB" id="L7VU00"/>
<feature type="domain" description="Lipid/polyisoprenoid-binding YceI-like" evidence="1">
    <location>
        <begin position="9"/>
        <end position="176"/>
    </location>
</feature>
<reference evidence="2" key="1">
    <citation type="submission" date="2012-09" db="EMBL/GenBank/DDBJ databases">
        <title>Metagenomic Characterization of a Microbial Community in Wastewater Detects High Levels of Antibiotic Resistance.</title>
        <authorList>
            <person name="Abrams M."/>
            <person name="Caldwell A."/>
            <person name="Vandaei E."/>
            <person name="Lee W."/>
            <person name="Perrott J."/>
            <person name="Khan S.Y."/>
            <person name="Ta J."/>
            <person name="Romero D."/>
            <person name="Nguyen V."/>
            <person name="Pourmand N."/>
            <person name="Ouverney C.C."/>
        </authorList>
    </citation>
    <scope>NUCLEOTIDE SEQUENCE</scope>
</reference>
<dbReference type="Gene3D" id="2.40.128.110">
    <property type="entry name" value="Lipid/polyisoprenoid-binding, YceI-like"/>
    <property type="match status" value="1"/>
</dbReference>
<dbReference type="Pfam" id="PF04264">
    <property type="entry name" value="YceI"/>
    <property type="match status" value="1"/>
</dbReference>
<dbReference type="PANTHER" id="PTHR34406">
    <property type="entry name" value="PROTEIN YCEI"/>
    <property type="match status" value="1"/>
</dbReference>
<dbReference type="SMART" id="SM00867">
    <property type="entry name" value="YceI"/>
    <property type="match status" value="1"/>
</dbReference>
<dbReference type="SUPFAM" id="SSF101874">
    <property type="entry name" value="YceI-like"/>
    <property type="match status" value="1"/>
</dbReference>
<evidence type="ECO:0000259" key="1">
    <source>
        <dbReference type="SMART" id="SM00867"/>
    </source>
</evidence>
<protein>
    <submittedName>
        <fullName evidence="2">YceI family protein</fullName>
    </submittedName>
</protein>
<dbReference type="InterPro" id="IPR007372">
    <property type="entry name" value="Lipid/polyisoprenoid-bd_YceI"/>
</dbReference>